<dbReference type="AlphaFoldDB" id="A0AAN6NLS4"/>
<name>A0AAN6NLS4_9PEZI</name>
<dbReference type="EMBL" id="MU859278">
    <property type="protein sequence ID" value="KAK3948211.1"/>
    <property type="molecule type" value="Genomic_DNA"/>
</dbReference>
<evidence type="ECO:0000313" key="3">
    <source>
        <dbReference type="Proteomes" id="UP001303222"/>
    </source>
</evidence>
<proteinExistence type="predicted"/>
<keyword evidence="1" id="KW-0732">Signal</keyword>
<dbReference type="PANTHER" id="PTHR39603:SF1">
    <property type="entry name" value="CYANOVIRIN-N DOMAIN-CONTAINING PROTEIN"/>
    <property type="match status" value="1"/>
</dbReference>
<comment type="caution">
    <text evidence="2">The sequence shown here is derived from an EMBL/GenBank/DDBJ whole genome shotgun (WGS) entry which is preliminary data.</text>
</comment>
<keyword evidence="3" id="KW-1185">Reference proteome</keyword>
<reference evidence="2" key="1">
    <citation type="journal article" date="2023" name="Mol. Phylogenet. Evol.">
        <title>Genome-scale phylogeny and comparative genomics of the fungal order Sordariales.</title>
        <authorList>
            <person name="Hensen N."/>
            <person name="Bonometti L."/>
            <person name="Westerberg I."/>
            <person name="Brannstrom I.O."/>
            <person name="Guillou S."/>
            <person name="Cros-Aarteil S."/>
            <person name="Calhoun S."/>
            <person name="Haridas S."/>
            <person name="Kuo A."/>
            <person name="Mondo S."/>
            <person name="Pangilinan J."/>
            <person name="Riley R."/>
            <person name="LaButti K."/>
            <person name="Andreopoulos B."/>
            <person name="Lipzen A."/>
            <person name="Chen C."/>
            <person name="Yan M."/>
            <person name="Daum C."/>
            <person name="Ng V."/>
            <person name="Clum A."/>
            <person name="Steindorff A."/>
            <person name="Ohm R.A."/>
            <person name="Martin F."/>
            <person name="Silar P."/>
            <person name="Natvig D.O."/>
            <person name="Lalanne C."/>
            <person name="Gautier V."/>
            <person name="Ament-Velasquez S.L."/>
            <person name="Kruys A."/>
            <person name="Hutchinson M.I."/>
            <person name="Powell A.J."/>
            <person name="Barry K."/>
            <person name="Miller A.N."/>
            <person name="Grigoriev I.V."/>
            <person name="Debuchy R."/>
            <person name="Gladieux P."/>
            <person name="Hiltunen Thoren M."/>
            <person name="Johannesson H."/>
        </authorList>
    </citation>
    <scope>NUCLEOTIDE SEQUENCE</scope>
    <source>
        <strain evidence="2">CBS 626.80</strain>
    </source>
</reference>
<dbReference type="PANTHER" id="PTHR39603">
    <property type="entry name" value="CYANOVIRIN-N DOMAIN-CONTAINING PROTEIN"/>
    <property type="match status" value="1"/>
</dbReference>
<dbReference type="Proteomes" id="UP001303222">
    <property type="component" value="Unassembled WGS sequence"/>
</dbReference>
<feature type="chain" id="PRO_5042894242" evidence="1">
    <location>
        <begin position="19"/>
        <end position="188"/>
    </location>
</feature>
<evidence type="ECO:0000256" key="1">
    <source>
        <dbReference type="SAM" id="SignalP"/>
    </source>
</evidence>
<evidence type="ECO:0000313" key="2">
    <source>
        <dbReference type="EMBL" id="KAK3948211.1"/>
    </source>
</evidence>
<gene>
    <name evidence="2" type="ORF">QBC32DRAFT_222507</name>
</gene>
<organism evidence="2 3">
    <name type="scientific">Pseudoneurospora amorphoporcata</name>
    <dbReference type="NCBI Taxonomy" id="241081"/>
    <lineage>
        <taxon>Eukaryota</taxon>
        <taxon>Fungi</taxon>
        <taxon>Dikarya</taxon>
        <taxon>Ascomycota</taxon>
        <taxon>Pezizomycotina</taxon>
        <taxon>Sordariomycetes</taxon>
        <taxon>Sordariomycetidae</taxon>
        <taxon>Sordariales</taxon>
        <taxon>Sordariaceae</taxon>
        <taxon>Pseudoneurospora</taxon>
    </lineage>
</organism>
<reference evidence="2" key="2">
    <citation type="submission" date="2023-06" db="EMBL/GenBank/DDBJ databases">
        <authorList>
            <consortium name="Lawrence Berkeley National Laboratory"/>
            <person name="Mondo S.J."/>
            <person name="Hensen N."/>
            <person name="Bonometti L."/>
            <person name="Westerberg I."/>
            <person name="Brannstrom I.O."/>
            <person name="Guillou S."/>
            <person name="Cros-Aarteil S."/>
            <person name="Calhoun S."/>
            <person name="Haridas S."/>
            <person name="Kuo A."/>
            <person name="Pangilinan J."/>
            <person name="Riley R."/>
            <person name="Labutti K."/>
            <person name="Andreopoulos B."/>
            <person name="Lipzen A."/>
            <person name="Chen C."/>
            <person name="Yanf M."/>
            <person name="Daum C."/>
            <person name="Ng V."/>
            <person name="Clum A."/>
            <person name="Steindorff A."/>
            <person name="Ohm R."/>
            <person name="Martin F."/>
            <person name="Silar P."/>
            <person name="Natvig D."/>
            <person name="Lalanne C."/>
            <person name="Gautier V."/>
            <person name="Ament-Velasquez S.L."/>
            <person name="Kruys A."/>
            <person name="Hutchinson M.I."/>
            <person name="Powell A.J."/>
            <person name="Barry K."/>
            <person name="Miller A.N."/>
            <person name="Grigoriev I.V."/>
            <person name="Debuchy R."/>
            <person name="Gladieux P."/>
            <person name="Thoren M.H."/>
            <person name="Johannesson H."/>
        </authorList>
    </citation>
    <scope>NUCLEOTIDE SEQUENCE</scope>
    <source>
        <strain evidence="2">CBS 626.80</strain>
    </source>
</reference>
<accession>A0AAN6NLS4</accession>
<protein>
    <submittedName>
        <fullName evidence="2">Uncharacterized protein</fullName>
    </submittedName>
</protein>
<feature type="signal peptide" evidence="1">
    <location>
        <begin position="1"/>
        <end position="18"/>
    </location>
</feature>
<sequence>MVAMKLATIAVLATVAAAAPTTAAPTTTEAKPFSFSQWVDDIINPDVVALTPEQAVEAYYQSINATTSTQDDAVAAKVKRASTQCYTSDNLRADVNRAVSCVSSLAALGSSVSYTFGGFGGSKTLCNDIPGVELVAVSASDGNKVATAQQLAAGGGHIMDACTWGGRTGGLAYEDFNPSIEIYLRRKN</sequence>